<feature type="transmembrane region" description="Helical" evidence="9">
    <location>
        <begin position="78"/>
        <end position="97"/>
    </location>
</feature>
<comment type="subcellular location">
    <subcellularLocation>
        <location evidence="1 8">Cell membrane</location>
        <topology evidence="1 8">Multi-pass membrane protein</topology>
    </subcellularLocation>
</comment>
<feature type="transmembrane region" description="Helical" evidence="9">
    <location>
        <begin position="53"/>
        <end position="72"/>
    </location>
</feature>
<dbReference type="RefSeq" id="WP_317833173.1">
    <property type="nucleotide sequence ID" value="NZ_CP136920.1"/>
</dbReference>
<organism evidence="10 11">
    <name type="scientific">Rubellicoccus peritrichatus</name>
    <dbReference type="NCBI Taxonomy" id="3080537"/>
    <lineage>
        <taxon>Bacteria</taxon>
        <taxon>Pseudomonadati</taxon>
        <taxon>Verrucomicrobiota</taxon>
        <taxon>Opitutia</taxon>
        <taxon>Puniceicoccales</taxon>
        <taxon>Cerasicoccaceae</taxon>
        <taxon>Rubellicoccus</taxon>
    </lineage>
</organism>
<evidence type="ECO:0000256" key="6">
    <source>
        <dbReference type="ARBA" id="ARBA00022989"/>
    </source>
</evidence>
<evidence type="ECO:0000256" key="1">
    <source>
        <dbReference type="ARBA" id="ARBA00004651"/>
    </source>
</evidence>
<sequence length="313" mass="33575">MNDFIPAFDFQSVVVEPWTFDAGGVFWIILMGFLANATCGIVGTFLVYRRMALVGDAISHSLLPGIVLAFLITSSRDSFPMMIGAIIAGAFTVFLIEAIHRSSRVKPDAALGIVFSFLFAVGVIMLALFADRVDLDPDCVLYGEIGFIPLMDTVSLGGMELGPRPVVLMGSVFLIAAVLTIVFYKGLLVTSFDPALALSLGIRVNFYHYGLMAVLSLSVVSAFEAVGAILVIAMLIFPAVTASMVTDRLPFILVLTLPLAFVYSVAGYHLALWLDTSIAGAMVVVATLIFGLLWIVSPRQGLIIKGIQLLRSA</sequence>
<gene>
    <name evidence="10" type="ORF">RZN69_20050</name>
</gene>
<feature type="transmembrane region" description="Helical" evidence="9">
    <location>
        <begin position="277"/>
        <end position="296"/>
    </location>
</feature>
<keyword evidence="11" id="KW-1185">Reference proteome</keyword>
<dbReference type="PANTHER" id="PTHR30477">
    <property type="entry name" value="ABC-TRANSPORTER METAL-BINDING PROTEIN"/>
    <property type="match status" value="1"/>
</dbReference>
<dbReference type="GO" id="GO:0043190">
    <property type="term" value="C:ATP-binding cassette (ABC) transporter complex"/>
    <property type="evidence" value="ECO:0007669"/>
    <property type="project" value="InterPro"/>
</dbReference>
<dbReference type="Pfam" id="PF00950">
    <property type="entry name" value="ABC-3"/>
    <property type="match status" value="1"/>
</dbReference>
<evidence type="ECO:0000256" key="3">
    <source>
        <dbReference type="ARBA" id="ARBA00022448"/>
    </source>
</evidence>
<feature type="transmembrane region" description="Helical" evidence="9">
    <location>
        <begin position="249"/>
        <end position="271"/>
    </location>
</feature>
<dbReference type="InterPro" id="IPR001626">
    <property type="entry name" value="ABC_TroCD"/>
</dbReference>
<evidence type="ECO:0000313" key="10">
    <source>
        <dbReference type="EMBL" id="WOO40921.1"/>
    </source>
</evidence>
<dbReference type="KEGG" id="puo:RZN69_20050"/>
<dbReference type="GO" id="GO:0055085">
    <property type="term" value="P:transmembrane transport"/>
    <property type="evidence" value="ECO:0007669"/>
    <property type="project" value="InterPro"/>
</dbReference>
<dbReference type="Gene3D" id="1.10.3470.10">
    <property type="entry name" value="ABC transporter involved in vitamin B12 uptake, BtuC"/>
    <property type="match status" value="1"/>
</dbReference>
<keyword evidence="7 9" id="KW-0472">Membrane</keyword>
<evidence type="ECO:0000256" key="7">
    <source>
        <dbReference type="ARBA" id="ARBA00023136"/>
    </source>
</evidence>
<dbReference type="InterPro" id="IPR037294">
    <property type="entry name" value="ABC_BtuC-like"/>
</dbReference>
<feature type="transmembrane region" description="Helical" evidence="9">
    <location>
        <begin position="25"/>
        <end position="46"/>
    </location>
</feature>
<dbReference type="PANTHER" id="PTHR30477:SF8">
    <property type="entry name" value="METAL TRANSPORT SYSTEM MEMBRANE PROTEIN CT_070-RELATED"/>
    <property type="match status" value="1"/>
</dbReference>
<name>A0AAQ3QT47_9BACT</name>
<protein>
    <submittedName>
        <fullName evidence="10">Metal ABC transporter permease</fullName>
    </submittedName>
</protein>
<evidence type="ECO:0000256" key="4">
    <source>
        <dbReference type="ARBA" id="ARBA00022475"/>
    </source>
</evidence>
<evidence type="ECO:0000256" key="9">
    <source>
        <dbReference type="SAM" id="Phobius"/>
    </source>
</evidence>
<dbReference type="EMBL" id="CP136920">
    <property type="protein sequence ID" value="WOO40921.1"/>
    <property type="molecule type" value="Genomic_DNA"/>
</dbReference>
<dbReference type="GO" id="GO:0010043">
    <property type="term" value="P:response to zinc ion"/>
    <property type="evidence" value="ECO:0007669"/>
    <property type="project" value="TreeGrafter"/>
</dbReference>
<evidence type="ECO:0000256" key="5">
    <source>
        <dbReference type="ARBA" id="ARBA00022692"/>
    </source>
</evidence>
<comment type="similarity">
    <text evidence="2 8">Belongs to the ABC-3 integral membrane protein family.</text>
</comment>
<evidence type="ECO:0000256" key="2">
    <source>
        <dbReference type="ARBA" id="ARBA00008034"/>
    </source>
</evidence>
<dbReference type="SUPFAM" id="SSF81345">
    <property type="entry name" value="ABC transporter involved in vitamin B12 uptake, BtuC"/>
    <property type="match status" value="1"/>
</dbReference>
<keyword evidence="6 9" id="KW-1133">Transmembrane helix</keyword>
<dbReference type="Proteomes" id="UP001304300">
    <property type="component" value="Chromosome"/>
</dbReference>
<proteinExistence type="inferred from homology"/>
<feature type="transmembrane region" description="Helical" evidence="9">
    <location>
        <begin position="109"/>
        <end position="129"/>
    </location>
</feature>
<keyword evidence="4" id="KW-1003">Cell membrane</keyword>
<reference evidence="10 11" key="1">
    <citation type="submission" date="2023-10" db="EMBL/GenBank/DDBJ databases">
        <title>Rubellicoccus peritrichatus gen. nov., sp. nov., isolated from an algae of coral reef tank.</title>
        <authorList>
            <person name="Luo J."/>
        </authorList>
    </citation>
    <scope>NUCLEOTIDE SEQUENCE [LARGE SCALE GENOMIC DNA]</scope>
    <source>
        <strain evidence="10 11">CR14</strain>
    </source>
</reference>
<keyword evidence="3 8" id="KW-0813">Transport</keyword>
<evidence type="ECO:0000256" key="8">
    <source>
        <dbReference type="RuleBase" id="RU003943"/>
    </source>
</evidence>
<accession>A0AAQ3QT47</accession>
<keyword evidence="5 8" id="KW-0812">Transmembrane</keyword>
<evidence type="ECO:0000313" key="11">
    <source>
        <dbReference type="Proteomes" id="UP001304300"/>
    </source>
</evidence>
<dbReference type="AlphaFoldDB" id="A0AAQ3QT47"/>
<dbReference type="CDD" id="cd06550">
    <property type="entry name" value="TM_ABC_iron-siderophores_like"/>
    <property type="match status" value="1"/>
</dbReference>
<feature type="transmembrane region" description="Helical" evidence="9">
    <location>
        <begin position="207"/>
        <end position="237"/>
    </location>
</feature>
<feature type="transmembrane region" description="Helical" evidence="9">
    <location>
        <begin position="166"/>
        <end position="187"/>
    </location>
</feature>